<dbReference type="OrthoDB" id="9789229at2"/>
<keyword evidence="3" id="KW-1185">Reference proteome</keyword>
<feature type="transmembrane region" description="Helical" evidence="1">
    <location>
        <begin position="143"/>
        <end position="163"/>
    </location>
</feature>
<evidence type="ECO:0000313" key="2">
    <source>
        <dbReference type="EMBL" id="EKY27536.1"/>
    </source>
</evidence>
<sequence>MYTLYQWILLFYIYCFAGWVWESAYVSIKLHKWINRGFLKGPFLPIYGSGAIVVLISTVLIKKYTILVFIIGMISATILEYITGAIMEKLFHVRYWDYSEKKFNINGYICLVSSLAWGFFSLALVYLVNPLIEPFIISISDKIIEVIVYVITIFVTIDAVQAFNNAMDLKNVLVKITERNERIYIIRKRLEVVEAFINSDVKELQGKLMDKLTLQQEKNLSKKETKKQIIEKCIKSNLATTEERIIELVERVSKYVTNIDKIFSKEITNKSYLKEEFLEYLDKLKRDESYIHNTENRTYLNCINMLRRNPSVKAREHEEAMEELKKINESFEKNINNKRI</sequence>
<gene>
    <name evidence="2" type="ORF">HMPREF0216_01346</name>
</gene>
<dbReference type="AlphaFoldDB" id="L1QHX7"/>
<dbReference type="EMBL" id="AMEZ01000034">
    <property type="protein sequence ID" value="EKY27536.1"/>
    <property type="molecule type" value="Genomic_DNA"/>
</dbReference>
<keyword evidence="1" id="KW-0472">Membrane</keyword>
<proteinExistence type="predicted"/>
<feature type="transmembrane region" description="Helical" evidence="1">
    <location>
        <begin position="6"/>
        <end position="26"/>
    </location>
</feature>
<dbReference type="InterPro" id="IPR010540">
    <property type="entry name" value="CmpB_TMEM229"/>
</dbReference>
<keyword evidence="1" id="KW-1133">Transmembrane helix</keyword>
<evidence type="ECO:0000313" key="3">
    <source>
        <dbReference type="Proteomes" id="UP000010420"/>
    </source>
</evidence>
<dbReference type="eggNOG" id="COG4905">
    <property type="taxonomic scope" value="Bacteria"/>
</dbReference>
<protein>
    <submittedName>
        <fullName evidence="2">Uncharacterized protein</fullName>
    </submittedName>
</protein>
<name>L1QHX7_9CLOT</name>
<dbReference type="Proteomes" id="UP000010420">
    <property type="component" value="Unassembled WGS sequence"/>
</dbReference>
<feature type="transmembrane region" description="Helical" evidence="1">
    <location>
        <begin position="38"/>
        <end position="60"/>
    </location>
</feature>
<comment type="caution">
    <text evidence="2">The sequence shown here is derived from an EMBL/GenBank/DDBJ whole genome shotgun (WGS) entry which is preliminary data.</text>
</comment>
<dbReference type="HOGENOM" id="CLU_055257_0_0_9"/>
<dbReference type="PATRIC" id="fig|545697.3.peg.1323"/>
<accession>L1QHX7</accession>
<feature type="transmembrane region" description="Helical" evidence="1">
    <location>
        <begin position="108"/>
        <end position="128"/>
    </location>
</feature>
<keyword evidence="1" id="KW-0812">Transmembrane</keyword>
<dbReference type="RefSeq" id="WP_005212507.1">
    <property type="nucleotide sequence ID" value="NZ_KB291626.1"/>
</dbReference>
<feature type="transmembrane region" description="Helical" evidence="1">
    <location>
        <begin position="66"/>
        <end position="87"/>
    </location>
</feature>
<evidence type="ECO:0000256" key="1">
    <source>
        <dbReference type="SAM" id="Phobius"/>
    </source>
</evidence>
<dbReference type="Pfam" id="PF06541">
    <property type="entry name" value="ABC_trans_CmpB"/>
    <property type="match status" value="1"/>
</dbReference>
<reference evidence="2 3" key="1">
    <citation type="submission" date="2012-05" db="EMBL/GenBank/DDBJ databases">
        <authorList>
            <person name="Weinstock G."/>
            <person name="Sodergren E."/>
            <person name="Lobos E.A."/>
            <person name="Fulton L."/>
            <person name="Fulton R."/>
            <person name="Courtney L."/>
            <person name="Fronick C."/>
            <person name="O'Laughlin M."/>
            <person name="Godfrey J."/>
            <person name="Wilson R.M."/>
            <person name="Miner T."/>
            <person name="Farmer C."/>
            <person name="Delehaunty K."/>
            <person name="Cordes M."/>
            <person name="Minx P."/>
            <person name="Tomlinson C."/>
            <person name="Chen J."/>
            <person name="Wollam A."/>
            <person name="Pepin K.H."/>
            <person name="Bhonagiri V."/>
            <person name="Zhang X."/>
            <person name="Suruliraj S."/>
            <person name="Warren W."/>
            <person name="Mitreva M."/>
            <person name="Mardis E.R."/>
            <person name="Wilson R.K."/>
        </authorList>
    </citation>
    <scope>NUCLEOTIDE SEQUENCE [LARGE SCALE GENOMIC DNA]</scope>
    <source>
        <strain evidence="2 3">DSM 1785</strain>
    </source>
</reference>
<dbReference type="STRING" id="545697.HMPREF0216_01346"/>
<organism evidence="2 3">
    <name type="scientific">Clostridium celatum DSM 1785</name>
    <dbReference type="NCBI Taxonomy" id="545697"/>
    <lineage>
        <taxon>Bacteria</taxon>
        <taxon>Bacillati</taxon>
        <taxon>Bacillota</taxon>
        <taxon>Clostridia</taxon>
        <taxon>Eubacteriales</taxon>
        <taxon>Clostridiaceae</taxon>
        <taxon>Clostridium</taxon>
    </lineage>
</organism>